<dbReference type="EMBL" id="LBIC01000006">
    <property type="protein sequence ID" value="KKW91523.1"/>
    <property type="molecule type" value="Genomic_DNA"/>
</dbReference>
<dbReference type="PANTHER" id="PTHR40128">
    <property type="entry name" value="EXPRESSED PROTEIN"/>
    <property type="match status" value="1"/>
</dbReference>
<sequence>MSIVGDANHQSIRYGELKTANHLLGDREALEAAFERDGYWFFRDVLDRASVESLRQAYIDELARQKVVDPADPAAIHNGAPFDAVAFRERLHESSAWRKFVTLPPIDSFFQQLLGEEVHWIANVVTRGTPPERDTGADRFLFIHQDGVFNPGIPFLVTWVPLAPITERMGGIALAEAMHKEGSLHPWSDGLMTGIPHEAIPADRWRRADYRPGDLLIMHVMTPHSGLSNFSDRFRLSVDLRPMRASGSRPLVGTLVAADGASITVQDDDGQHRVVLDDKTYCRGLDGKKVELDRFDAVFPVGSKLLVGRDGDRATMVRPPH</sequence>
<dbReference type="GO" id="GO:0016706">
    <property type="term" value="F:2-oxoglutarate-dependent dioxygenase activity"/>
    <property type="evidence" value="ECO:0007669"/>
    <property type="project" value="UniProtKB-ARBA"/>
</dbReference>
<organism evidence="1 2">
    <name type="scientific">Sphingobium chungbukense</name>
    <dbReference type="NCBI Taxonomy" id="56193"/>
    <lineage>
        <taxon>Bacteria</taxon>
        <taxon>Pseudomonadati</taxon>
        <taxon>Pseudomonadota</taxon>
        <taxon>Alphaproteobacteria</taxon>
        <taxon>Sphingomonadales</taxon>
        <taxon>Sphingomonadaceae</taxon>
        <taxon>Sphingobium</taxon>
    </lineage>
</organism>
<dbReference type="Proteomes" id="UP000033874">
    <property type="component" value="Unassembled WGS sequence"/>
</dbReference>
<evidence type="ECO:0000313" key="2">
    <source>
        <dbReference type="Proteomes" id="UP000033874"/>
    </source>
</evidence>
<dbReference type="RefSeq" id="WP_046764249.1">
    <property type="nucleotide sequence ID" value="NZ_LBIC01000006.1"/>
</dbReference>
<dbReference type="SUPFAM" id="SSF51197">
    <property type="entry name" value="Clavaminate synthase-like"/>
    <property type="match status" value="1"/>
</dbReference>
<keyword evidence="2" id="KW-1185">Reference proteome</keyword>
<evidence type="ECO:0000313" key="1">
    <source>
        <dbReference type="EMBL" id="KKW91523.1"/>
    </source>
</evidence>
<dbReference type="STRING" id="56193.YP76_14065"/>
<dbReference type="PANTHER" id="PTHR40128:SF1">
    <property type="entry name" value="PHYTANOYL-COA HYDROXYLASE"/>
    <property type="match status" value="1"/>
</dbReference>
<evidence type="ECO:0008006" key="3">
    <source>
        <dbReference type="Google" id="ProtNLM"/>
    </source>
</evidence>
<name>A0A0M3ANK4_9SPHN</name>
<reference evidence="1 2" key="1">
    <citation type="submission" date="2015-04" db="EMBL/GenBank/DDBJ databases">
        <title>Genome sequence of aromatic hydrocarbons-degrading Sphingobium chungbukense DJ77.</title>
        <authorList>
            <person name="Kim Y.-C."/>
            <person name="Chae J.-C."/>
        </authorList>
    </citation>
    <scope>NUCLEOTIDE SEQUENCE [LARGE SCALE GENOMIC DNA]</scope>
    <source>
        <strain evidence="1 2">DJ77</strain>
    </source>
</reference>
<accession>A0A0M3ANK4</accession>
<protein>
    <recommendedName>
        <fullName evidence="3">Phytanoyl-CoA dioxygenase</fullName>
    </recommendedName>
</protein>
<dbReference type="InterPro" id="IPR008775">
    <property type="entry name" value="Phytyl_CoA_dOase-like"/>
</dbReference>
<proteinExistence type="predicted"/>
<dbReference type="PATRIC" id="fig|56193.3.peg.2936"/>
<gene>
    <name evidence="1" type="ORF">YP76_14065</name>
</gene>
<dbReference type="Gene3D" id="2.60.120.620">
    <property type="entry name" value="q2cbj1_9rhob like domain"/>
    <property type="match status" value="1"/>
</dbReference>
<dbReference type="Pfam" id="PF05721">
    <property type="entry name" value="PhyH"/>
    <property type="match status" value="1"/>
</dbReference>
<dbReference type="AlphaFoldDB" id="A0A0M3ANK4"/>
<comment type="caution">
    <text evidence="1">The sequence shown here is derived from an EMBL/GenBank/DDBJ whole genome shotgun (WGS) entry which is preliminary data.</text>
</comment>